<accession>A0A0E9UT14</accession>
<name>A0A0E9UT14_ANGAN</name>
<evidence type="ECO:0000313" key="2">
    <source>
        <dbReference type="EMBL" id="JAH69009.1"/>
    </source>
</evidence>
<feature type="region of interest" description="Disordered" evidence="1">
    <location>
        <begin position="1"/>
        <end position="28"/>
    </location>
</feature>
<protein>
    <submittedName>
        <fullName evidence="2">Uncharacterized protein</fullName>
    </submittedName>
</protein>
<organism evidence="2">
    <name type="scientific">Anguilla anguilla</name>
    <name type="common">European freshwater eel</name>
    <name type="synonym">Muraena anguilla</name>
    <dbReference type="NCBI Taxonomy" id="7936"/>
    <lineage>
        <taxon>Eukaryota</taxon>
        <taxon>Metazoa</taxon>
        <taxon>Chordata</taxon>
        <taxon>Craniata</taxon>
        <taxon>Vertebrata</taxon>
        <taxon>Euteleostomi</taxon>
        <taxon>Actinopterygii</taxon>
        <taxon>Neopterygii</taxon>
        <taxon>Teleostei</taxon>
        <taxon>Anguilliformes</taxon>
        <taxon>Anguillidae</taxon>
        <taxon>Anguilla</taxon>
    </lineage>
</organism>
<dbReference type="EMBL" id="GBXM01039568">
    <property type="protein sequence ID" value="JAH69009.1"/>
    <property type="molecule type" value="Transcribed_RNA"/>
</dbReference>
<evidence type="ECO:0000256" key="1">
    <source>
        <dbReference type="SAM" id="MobiDB-lite"/>
    </source>
</evidence>
<proteinExistence type="predicted"/>
<sequence>MRRETRNSCVNAGGVSREHTNIGHSFSK</sequence>
<dbReference type="AlphaFoldDB" id="A0A0E9UT14"/>
<reference evidence="2" key="2">
    <citation type="journal article" date="2015" name="Fish Shellfish Immunol.">
        <title>Early steps in the European eel (Anguilla anguilla)-Vibrio vulnificus interaction in the gills: Role of the RtxA13 toxin.</title>
        <authorList>
            <person name="Callol A."/>
            <person name="Pajuelo D."/>
            <person name="Ebbesson L."/>
            <person name="Teles M."/>
            <person name="MacKenzie S."/>
            <person name="Amaro C."/>
        </authorList>
    </citation>
    <scope>NUCLEOTIDE SEQUENCE</scope>
</reference>
<reference evidence="2" key="1">
    <citation type="submission" date="2014-11" db="EMBL/GenBank/DDBJ databases">
        <authorList>
            <person name="Amaro Gonzalez C."/>
        </authorList>
    </citation>
    <scope>NUCLEOTIDE SEQUENCE</scope>
</reference>